<keyword evidence="1" id="KW-0175">Coiled coil</keyword>
<dbReference type="AlphaFoldDB" id="A0A016S1D0"/>
<keyword evidence="3" id="KW-1185">Reference proteome</keyword>
<dbReference type="Proteomes" id="UP000024635">
    <property type="component" value="Unassembled WGS sequence"/>
</dbReference>
<proteinExistence type="predicted"/>
<evidence type="ECO:0000256" key="1">
    <source>
        <dbReference type="SAM" id="Coils"/>
    </source>
</evidence>
<organism evidence="2 3">
    <name type="scientific">Ancylostoma ceylanicum</name>
    <dbReference type="NCBI Taxonomy" id="53326"/>
    <lineage>
        <taxon>Eukaryota</taxon>
        <taxon>Metazoa</taxon>
        <taxon>Ecdysozoa</taxon>
        <taxon>Nematoda</taxon>
        <taxon>Chromadorea</taxon>
        <taxon>Rhabditida</taxon>
        <taxon>Rhabditina</taxon>
        <taxon>Rhabditomorpha</taxon>
        <taxon>Strongyloidea</taxon>
        <taxon>Ancylostomatidae</taxon>
        <taxon>Ancylostomatinae</taxon>
        <taxon>Ancylostoma</taxon>
    </lineage>
</organism>
<gene>
    <name evidence="2" type="primary">Acey_s0319.g2372</name>
    <name evidence="2" type="ORF">Y032_0319g2372</name>
</gene>
<protein>
    <submittedName>
        <fullName evidence="2">Uncharacterized protein</fullName>
    </submittedName>
</protein>
<dbReference type="Gene3D" id="1.20.5.340">
    <property type="match status" value="1"/>
</dbReference>
<comment type="caution">
    <text evidence="2">The sequence shown here is derived from an EMBL/GenBank/DDBJ whole genome shotgun (WGS) entry which is preliminary data.</text>
</comment>
<evidence type="ECO:0000313" key="3">
    <source>
        <dbReference type="Proteomes" id="UP000024635"/>
    </source>
</evidence>
<dbReference type="EMBL" id="JARK01001655">
    <property type="protein sequence ID" value="EYB84316.1"/>
    <property type="molecule type" value="Genomic_DNA"/>
</dbReference>
<reference evidence="3" key="1">
    <citation type="journal article" date="2015" name="Nat. Genet.">
        <title>The genome and transcriptome of the zoonotic hookworm Ancylostoma ceylanicum identify infection-specific gene families.</title>
        <authorList>
            <person name="Schwarz E.M."/>
            <person name="Hu Y."/>
            <person name="Antoshechkin I."/>
            <person name="Miller M.M."/>
            <person name="Sternberg P.W."/>
            <person name="Aroian R.V."/>
        </authorList>
    </citation>
    <scope>NUCLEOTIDE SEQUENCE</scope>
    <source>
        <strain evidence="3">HY135</strain>
    </source>
</reference>
<evidence type="ECO:0000313" key="2">
    <source>
        <dbReference type="EMBL" id="EYB84316.1"/>
    </source>
</evidence>
<accession>A0A016S1D0</accession>
<name>A0A016S1D0_9BILA</name>
<sequence length="135" mass="15395">MGCPSEKLVEQVKQIVEKVNEKEKEIEKLTKQIEQRDKQIQALASRIEEFGQPSTANSVDAEYNGESIAYSDEKWMRLSSRYSVICKSATITGQVNLKCLEAVDPHVLLAIARRKLQHDERAVFVGHSYDLCIVW</sequence>
<feature type="coiled-coil region" evidence="1">
    <location>
        <begin position="5"/>
        <end position="46"/>
    </location>
</feature>